<dbReference type="PANTHER" id="PTHR34779:SF1">
    <property type="entry name" value="OS09G0542900 PROTEIN"/>
    <property type="match status" value="1"/>
</dbReference>
<gene>
    <name evidence="2" type="ORF">ACH5RR_027529</name>
</gene>
<evidence type="ECO:0000256" key="1">
    <source>
        <dbReference type="SAM" id="MobiDB-lite"/>
    </source>
</evidence>
<dbReference type="EMBL" id="JBJUIK010000011">
    <property type="protein sequence ID" value="KAL3514812.1"/>
    <property type="molecule type" value="Genomic_DNA"/>
</dbReference>
<evidence type="ECO:0008006" key="4">
    <source>
        <dbReference type="Google" id="ProtNLM"/>
    </source>
</evidence>
<feature type="region of interest" description="Disordered" evidence="1">
    <location>
        <begin position="33"/>
        <end position="56"/>
    </location>
</feature>
<dbReference type="AlphaFoldDB" id="A0ABD2Z5P7"/>
<comment type="caution">
    <text evidence="2">The sequence shown here is derived from an EMBL/GenBank/DDBJ whole genome shotgun (WGS) entry which is preliminary data.</text>
</comment>
<feature type="region of interest" description="Disordered" evidence="1">
    <location>
        <begin position="205"/>
        <end position="225"/>
    </location>
</feature>
<accession>A0ABD2Z5P7</accession>
<protein>
    <recommendedName>
        <fullName evidence="4">Syringolide-induced protein 14-1-1</fullName>
    </recommendedName>
</protein>
<feature type="region of interest" description="Disordered" evidence="1">
    <location>
        <begin position="155"/>
        <end position="179"/>
    </location>
</feature>
<feature type="compositionally biased region" description="Basic and acidic residues" evidence="1">
    <location>
        <begin position="158"/>
        <end position="170"/>
    </location>
</feature>
<name>A0ABD2Z5P7_9GENT</name>
<dbReference type="Proteomes" id="UP001630127">
    <property type="component" value="Unassembled WGS sequence"/>
</dbReference>
<sequence length="276" mass="31369">MEKPPAIAKSKIKFLMFLPNKAASSTVKLHNHHHPFSPGNNKVNDAKKLKSHQNKGFSGPITSIVLEEARNKSKNSIFDNAKEPTSPKISCMGQIKHKKKKMISSKNKSISLPKEVNNNPYSSFSDYLTNKPSTIEKKKKKKFFSISSKKIFSRRRKSDASSAEKSKKVPDGAPSLNQMKRFTSRRDTFANFDWTAAQVVPEEPDNYPRYYSDEEKRDSSEEEEDEVIIPFSAPILLGEVGPADHHAAIALEPRKEINLWKRRTMAQPKTLQLNTW</sequence>
<feature type="region of interest" description="Disordered" evidence="1">
    <location>
        <begin position="77"/>
        <end position="116"/>
    </location>
</feature>
<keyword evidence="3" id="KW-1185">Reference proteome</keyword>
<evidence type="ECO:0000313" key="3">
    <source>
        <dbReference type="Proteomes" id="UP001630127"/>
    </source>
</evidence>
<dbReference type="PANTHER" id="PTHR34779">
    <property type="entry name" value="OS09G0542900 PROTEIN"/>
    <property type="match status" value="1"/>
</dbReference>
<proteinExistence type="predicted"/>
<dbReference type="InterPro" id="IPR038796">
    <property type="entry name" value="At1g76070-like"/>
</dbReference>
<evidence type="ECO:0000313" key="2">
    <source>
        <dbReference type="EMBL" id="KAL3514812.1"/>
    </source>
</evidence>
<organism evidence="2 3">
    <name type="scientific">Cinchona calisaya</name>
    <dbReference type="NCBI Taxonomy" id="153742"/>
    <lineage>
        <taxon>Eukaryota</taxon>
        <taxon>Viridiplantae</taxon>
        <taxon>Streptophyta</taxon>
        <taxon>Embryophyta</taxon>
        <taxon>Tracheophyta</taxon>
        <taxon>Spermatophyta</taxon>
        <taxon>Magnoliopsida</taxon>
        <taxon>eudicotyledons</taxon>
        <taxon>Gunneridae</taxon>
        <taxon>Pentapetalae</taxon>
        <taxon>asterids</taxon>
        <taxon>lamiids</taxon>
        <taxon>Gentianales</taxon>
        <taxon>Rubiaceae</taxon>
        <taxon>Cinchonoideae</taxon>
        <taxon>Cinchoneae</taxon>
        <taxon>Cinchona</taxon>
    </lineage>
</organism>
<reference evidence="2 3" key="1">
    <citation type="submission" date="2024-11" db="EMBL/GenBank/DDBJ databases">
        <title>A near-complete genome assembly of Cinchona calisaya.</title>
        <authorList>
            <person name="Lian D.C."/>
            <person name="Zhao X.W."/>
            <person name="Wei L."/>
        </authorList>
    </citation>
    <scope>NUCLEOTIDE SEQUENCE [LARGE SCALE GENOMIC DNA]</scope>
    <source>
        <tissue evidence="2">Nenye</tissue>
    </source>
</reference>